<feature type="region of interest" description="Disordered" evidence="1">
    <location>
        <begin position="774"/>
        <end position="796"/>
    </location>
</feature>
<feature type="transmembrane region" description="Helical" evidence="2">
    <location>
        <begin position="1032"/>
        <end position="1053"/>
    </location>
</feature>
<evidence type="ECO:0000259" key="3">
    <source>
        <dbReference type="Pfam" id="PF06985"/>
    </source>
</evidence>
<feature type="transmembrane region" description="Helical" evidence="2">
    <location>
        <begin position="1007"/>
        <end position="1026"/>
    </location>
</feature>
<dbReference type="InterPro" id="IPR052895">
    <property type="entry name" value="HetReg/Transcr_Mod"/>
</dbReference>
<sequence length="1061" mass="118329">MQALSIDAYQYEHSPIQEGEFRLARLQPAAAETDPIRCRIVSTANFTQAYEALSYVWRDARQGLTWANIEVNGDQYKIPQNLYDALQSLRLKDHERSLWVDAICINQNDLHERAYQVSMMKEIFQNASRVCVWLGTGDESSRKAMQFIQKLGRVSDLNRIIRDSSFNEDWIAVLQLICLPWFSRIWVVQEIAVARKAKIWCGSESVDWDQLESCVSLLVLRSHISTEYSRIADLGAVRLVDVVNQVFRRNELGEVLGPSLSLEVLVTKLAPFQSASPHDRIFALLGLANDTGMWQKTQEPWEPEFEAPSIEPREVEILATPRVGRRTLRRRVLSSSQSTEIISDGNSVTDIDYSKPFSQLCDEFVSFAISKSGSLDILFQPWAPEDSGSTLSSWICTVDRLPFRSYVEDGRSESARLNADPLVSPSGQPRTYNASGKSEILKAQFSNVEEVNGSSLRVMGMIVDSVSAITDAALGGNMPMEWLRFGGTSNGSVSEEFWHTLVAGRGPDNKKCPPYYSKAVETTLHEIGDSSVIDLNQIQSADPGSIKSEFWSRAQSVIWNRSLIRTGDGKLGLVPPEAEIGDSICIIFGCSVPVVLRQSPLGTYQLVGESYIHGMMEGEVLELPDQDGRTRWLDIESKKIGQRAPQPPELMESSRPIPITTSLPKVRGALNIPRIPPKVPTQLEIVPRQFRLYWTCSCGFQGVDTFMEYRAGAIDELAKRLEDAGVSISLEPLGLSDPFVDTIKMLFVTLVIFFTNLLVDLDKIFRGRANGDQVDETSTKIQAKPAGNPSSPASSQDISLGTLAIKGAQISQSSSKQPSGQSSSSDSQSQAAPAVASASRTARNRVTADYLLLCIDDSEDLTTRDDLDLTTRPVASDQQLFSLFRTRYFSRRNWIHKYFSLKSLQSVTFVKFTLHENQEVDGFQPDQLPYSSDRHYRFLPRPPGTVPPFSSKFLRHRFKDPGFCRDSTICLEQVPKRIDRRPDRGQPPDMFVGWGLYLQDGFSGRRIGFGGLLGIIVSLVIAIVWWAKGGSISDIFAILGCVFAVEFGTLAYVQFVSGLVH</sequence>
<feature type="region of interest" description="Disordered" evidence="1">
    <location>
        <begin position="811"/>
        <end position="838"/>
    </location>
</feature>
<evidence type="ECO:0000256" key="1">
    <source>
        <dbReference type="SAM" id="MobiDB-lite"/>
    </source>
</evidence>
<proteinExistence type="predicted"/>
<dbReference type="Proteomes" id="UP000235786">
    <property type="component" value="Unassembled WGS sequence"/>
</dbReference>
<dbReference type="PANTHER" id="PTHR24148">
    <property type="entry name" value="ANKYRIN REPEAT DOMAIN-CONTAINING PROTEIN 39 HOMOLOG-RELATED"/>
    <property type="match status" value="1"/>
</dbReference>
<dbReference type="OrthoDB" id="3477286at2759"/>
<dbReference type="Pfam" id="PF26639">
    <property type="entry name" value="Het-6_barrel"/>
    <property type="match status" value="1"/>
</dbReference>
<keyword evidence="2" id="KW-1133">Transmembrane helix</keyword>
<gene>
    <name evidence="4" type="ORF">L207DRAFT_500454</name>
</gene>
<dbReference type="EMBL" id="KZ613960">
    <property type="protein sequence ID" value="PMD32056.1"/>
    <property type="molecule type" value="Genomic_DNA"/>
</dbReference>
<keyword evidence="2" id="KW-0812">Transmembrane</keyword>
<evidence type="ECO:0000313" key="4">
    <source>
        <dbReference type="EMBL" id="PMD32056.1"/>
    </source>
</evidence>
<dbReference type="InterPro" id="IPR010730">
    <property type="entry name" value="HET"/>
</dbReference>
<reference evidence="4" key="1">
    <citation type="submission" date="2016-04" db="EMBL/GenBank/DDBJ databases">
        <title>A degradative enzymes factory behind the ericoid mycorrhizal symbiosis.</title>
        <authorList>
            <consortium name="DOE Joint Genome Institute"/>
            <person name="Martino E."/>
            <person name="Morin E."/>
            <person name="Grelet G."/>
            <person name="Kuo A."/>
            <person name="Kohler A."/>
            <person name="Daghino S."/>
            <person name="Barry K."/>
            <person name="Choi C."/>
            <person name="Cichocki N."/>
            <person name="Clum A."/>
            <person name="Copeland A."/>
            <person name="Hainaut M."/>
            <person name="Haridas S."/>
            <person name="Labutti K."/>
            <person name="Lindquist E."/>
            <person name="Lipzen A."/>
            <person name="Khouja H.-R."/>
            <person name="Murat C."/>
            <person name="Ohm R."/>
            <person name="Olson A."/>
            <person name="Spatafora J."/>
            <person name="Veneault-Fourrey C."/>
            <person name="Henrissat B."/>
            <person name="Grigoriev I."/>
            <person name="Martin F."/>
            <person name="Perotto S."/>
        </authorList>
    </citation>
    <scope>NUCLEOTIDE SEQUENCE [LARGE SCALE GENOMIC DNA]</scope>
    <source>
        <strain evidence="4">F</strain>
    </source>
</reference>
<feature type="domain" description="Heterokaryon incompatibility" evidence="3">
    <location>
        <begin position="50"/>
        <end position="190"/>
    </location>
</feature>
<keyword evidence="5" id="KW-1185">Reference proteome</keyword>
<name>A0A2J6R0J8_HYAVF</name>
<evidence type="ECO:0000313" key="5">
    <source>
        <dbReference type="Proteomes" id="UP000235786"/>
    </source>
</evidence>
<dbReference type="STRING" id="1149755.A0A2J6R0J8"/>
<evidence type="ECO:0000256" key="2">
    <source>
        <dbReference type="SAM" id="Phobius"/>
    </source>
</evidence>
<accession>A0A2J6R0J8</accession>
<dbReference type="AlphaFoldDB" id="A0A2J6R0J8"/>
<organism evidence="4 5">
    <name type="scientific">Hyaloscypha variabilis (strain UAMH 11265 / GT02V1 / F)</name>
    <name type="common">Meliniomyces variabilis</name>
    <dbReference type="NCBI Taxonomy" id="1149755"/>
    <lineage>
        <taxon>Eukaryota</taxon>
        <taxon>Fungi</taxon>
        <taxon>Dikarya</taxon>
        <taxon>Ascomycota</taxon>
        <taxon>Pezizomycotina</taxon>
        <taxon>Leotiomycetes</taxon>
        <taxon>Helotiales</taxon>
        <taxon>Hyaloscyphaceae</taxon>
        <taxon>Hyaloscypha</taxon>
        <taxon>Hyaloscypha variabilis</taxon>
    </lineage>
</organism>
<dbReference type="PANTHER" id="PTHR24148:SF64">
    <property type="entry name" value="HETEROKARYON INCOMPATIBILITY DOMAIN-CONTAINING PROTEIN"/>
    <property type="match status" value="1"/>
</dbReference>
<keyword evidence="2" id="KW-0472">Membrane</keyword>
<dbReference type="Pfam" id="PF06985">
    <property type="entry name" value="HET"/>
    <property type="match status" value="1"/>
</dbReference>
<protein>
    <submittedName>
        <fullName evidence="4">HET-domain-containing protein</fullName>
    </submittedName>
</protein>